<evidence type="ECO:0000313" key="2">
    <source>
        <dbReference type="Proteomes" id="UP000597444"/>
    </source>
</evidence>
<name>A0A8J3IX31_9CHLR</name>
<dbReference type="AlphaFoldDB" id="A0A8J3IX31"/>
<reference evidence="1" key="1">
    <citation type="submission" date="2020-10" db="EMBL/GenBank/DDBJ databases">
        <title>Taxonomic study of unclassified bacteria belonging to the class Ktedonobacteria.</title>
        <authorList>
            <person name="Yabe S."/>
            <person name="Wang C.M."/>
            <person name="Zheng Y."/>
            <person name="Sakai Y."/>
            <person name="Cavaletti L."/>
            <person name="Monciardini P."/>
            <person name="Donadio S."/>
        </authorList>
    </citation>
    <scope>NUCLEOTIDE SEQUENCE</scope>
    <source>
        <strain evidence="1">ID150040</strain>
    </source>
</reference>
<dbReference type="RefSeq" id="WP_220209169.1">
    <property type="nucleotide sequence ID" value="NZ_BNJK01000002.1"/>
</dbReference>
<keyword evidence="2" id="KW-1185">Reference proteome</keyword>
<protein>
    <submittedName>
        <fullName evidence="1">Uncharacterized protein</fullName>
    </submittedName>
</protein>
<proteinExistence type="predicted"/>
<sequence>MNTPDDLEQLGFGGSAMSRYDLNLAGSSGIPTPDQLVQRSLWDGPQPVDYGTPDFSVPTLQDGDLTGAELNIIPAFTPDPTLPDLSTIPRPFAVNMSNGMEVELVVAQDIPDDSEIDSSLFAGAGFSGLSITRDIRQPDPSMPDLQHPQVQPQIMNERPGDLDPDALDVMHTSAQYEQIRAKKYPAVQMDQQGMNNRRSRKFTLLMKGLDSEEQGR</sequence>
<dbReference type="Proteomes" id="UP000597444">
    <property type="component" value="Unassembled WGS sequence"/>
</dbReference>
<gene>
    <name evidence="1" type="ORF">KSF_084630</name>
</gene>
<organism evidence="1 2">
    <name type="scientific">Reticulibacter mediterranei</name>
    <dbReference type="NCBI Taxonomy" id="2778369"/>
    <lineage>
        <taxon>Bacteria</taxon>
        <taxon>Bacillati</taxon>
        <taxon>Chloroflexota</taxon>
        <taxon>Ktedonobacteria</taxon>
        <taxon>Ktedonobacterales</taxon>
        <taxon>Reticulibacteraceae</taxon>
        <taxon>Reticulibacter</taxon>
    </lineage>
</organism>
<dbReference type="EMBL" id="BNJK01000002">
    <property type="protein sequence ID" value="GHO98415.1"/>
    <property type="molecule type" value="Genomic_DNA"/>
</dbReference>
<evidence type="ECO:0000313" key="1">
    <source>
        <dbReference type="EMBL" id="GHO98415.1"/>
    </source>
</evidence>
<comment type="caution">
    <text evidence="1">The sequence shown here is derived from an EMBL/GenBank/DDBJ whole genome shotgun (WGS) entry which is preliminary data.</text>
</comment>
<accession>A0A8J3IX31</accession>